<dbReference type="Pfam" id="PF24179">
    <property type="entry name" value="NTE_Ploop"/>
    <property type="match status" value="1"/>
</dbReference>
<comment type="subcellular location">
    <subcellularLocation>
        <location evidence="1">Membrane</location>
    </subcellularLocation>
</comment>
<dbReference type="InterPro" id="IPR018488">
    <property type="entry name" value="cNMP-bd_CS"/>
</dbReference>
<name>A0A4Y9S8K2_9BURK</name>
<evidence type="ECO:0000256" key="2">
    <source>
        <dbReference type="ARBA" id="ARBA00006636"/>
    </source>
</evidence>
<dbReference type="SMART" id="SM00100">
    <property type="entry name" value="cNMP"/>
    <property type="match status" value="1"/>
</dbReference>
<dbReference type="PANTHER" id="PTHR14226:SF29">
    <property type="entry name" value="NEUROPATHY TARGET ESTERASE SWS"/>
    <property type="match status" value="1"/>
</dbReference>
<dbReference type="InterPro" id="IPR000595">
    <property type="entry name" value="cNMP-bd_dom"/>
</dbReference>
<evidence type="ECO:0000256" key="8">
    <source>
        <dbReference type="ARBA" id="ARBA00023136"/>
    </source>
</evidence>
<dbReference type="GO" id="GO:0016020">
    <property type="term" value="C:membrane"/>
    <property type="evidence" value="ECO:0007669"/>
    <property type="project" value="UniProtKB-SubCell"/>
</dbReference>
<accession>A0A4Y9S8K2</accession>
<dbReference type="RefSeq" id="WP_135208412.1">
    <property type="nucleotide sequence ID" value="NZ_SPVF01000219.1"/>
</dbReference>
<feature type="active site" description="Proton acceptor" evidence="9">
    <location>
        <position position="499"/>
    </location>
</feature>
<dbReference type="EMBL" id="SPVF01000219">
    <property type="protein sequence ID" value="TFW16079.1"/>
    <property type="molecule type" value="Genomic_DNA"/>
</dbReference>
<dbReference type="AlphaFoldDB" id="A0A4Y9S8K2"/>
<feature type="short sequence motif" description="GXGXXG" evidence="9">
    <location>
        <begin position="351"/>
        <end position="356"/>
    </location>
</feature>
<dbReference type="SUPFAM" id="SSF51206">
    <property type="entry name" value="cAMP-binding domain-like"/>
    <property type="match status" value="1"/>
</dbReference>
<organism evidence="12 13">
    <name type="scientific">Zemynaea arenosa</name>
    <dbReference type="NCBI Taxonomy" id="2561931"/>
    <lineage>
        <taxon>Bacteria</taxon>
        <taxon>Pseudomonadati</taxon>
        <taxon>Pseudomonadota</taxon>
        <taxon>Betaproteobacteria</taxon>
        <taxon>Burkholderiales</taxon>
        <taxon>Oxalobacteraceae</taxon>
        <taxon>Telluria group</taxon>
        <taxon>Zemynaea</taxon>
    </lineage>
</organism>
<feature type="short sequence motif" description="GXSXG" evidence="9">
    <location>
        <begin position="378"/>
        <end position="382"/>
    </location>
</feature>
<feature type="active site" description="Nucleophile" evidence="9">
    <location>
        <position position="380"/>
    </location>
</feature>
<evidence type="ECO:0000313" key="13">
    <source>
        <dbReference type="Proteomes" id="UP000298438"/>
    </source>
</evidence>
<dbReference type="Pfam" id="PF01734">
    <property type="entry name" value="Patatin"/>
    <property type="match status" value="1"/>
</dbReference>
<dbReference type="Proteomes" id="UP000298438">
    <property type="component" value="Unassembled WGS sequence"/>
</dbReference>
<evidence type="ECO:0000256" key="3">
    <source>
        <dbReference type="ARBA" id="ARBA00022692"/>
    </source>
</evidence>
<dbReference type="CDD" id="cd07205">
    <property type="entry name" value="Pat_PNPLA6_PNPLA7_NTE1_like"/>
    <property type="match status" value="1"/>
</dbReference>
<dbReference type="InterPro" id="IPR016035">
    <property type="entry name" value="Acyl_Trfase/lysoPLipase"/>
</dbReference>
<dbReference type="Pfam" id="PF00027">
    <property type="entry name" value="cNMP_binding"/>
    <property type="match status" value="1"/>
</dbReference>
<comment type="caution">
    <text evidence="12">The sequence shown here is derived from an EMBL/GenBank/DDBJ whole genome shotgun (WGS) entry which is preliminary data.</text>
</comment>
<protein>
    <submittedName>
        <fullName evidence="12">Cyclic nucleotide-binding domain-containing protein</fullName>
    </submittedName>
</protein>
<keyword evidence="5 9" id="KW-0442">Lipid degradation</keyword>
<gene>
    <name evidence="12" type="ORF">E4L96_17050</name>
</gene>
<evidence type="ECO:0000256" key="4">
    <source>
        <dbReference type="ARBA" id="ARBA00022801"/>
    </source>
</evidence>
<dbReference type="OrthoDB" id="5290098at2"/>
<keyword evidence="4 9" id="KW-0378">Hydrolase</keyword>
<feature type="domain" description="PNPLA" evidence="11">
    <location>
        <begin position="347"/>
        <end position="512"/>
    </location>
</feature>
<dbReference type="InterPro" id="IPR014710">
    <property type="entry name" value="RmlC-like_jellyroll"/>
</dbReference>
<evidence type="ECO:0000259" key="10">
    <source>
        <dbReference type="PROSITE" id="PS50042"/>
    </source>
</evidence>
<keyword evidence="7 9" id="KW-0443">Lipid metabolism</keyword>
<dbReference type="Gene3D" id="3.40.1090.10">
    <property type="entry name" value="Cytosolic phospholipase A2 catalytic domain"/>
    <property type="match status" value="2"/>
</dbReference>
<keyword evidence="6" id="KW-1133">Transmembrane helix</keyword>
<dbReference type="InterPro" id="IPR018490">
    <property type="entry name" value="cNMP-bd_dom_sf"/>
</dbReference>
<dbReference type="InterPro" id="IPR002641">
    <property type="entry name" value="PNPLA_dom"/>
</dbReference>
<dbReference type="GO" id="GO:0004622">
    <property type="term" value="F:phosphatidylcholine lysophospholipase activity"/>
    <property type="evidence" value="ECO:0007669"/>
    <property type="project" value="UniProtKB-ARBA"/>
</dbReference>
<keyword evidence="3" id="KW-0812">Transmembrane</keyword>
<dbReference type="CDD" id="cd00038">
    <property type="entry name" value="CAP_ED"/>
    <property type="match status" value="1"/>
</dbReference>
<feature type="short sequence motif" description="DGA/G" evidence="9">
    <location>
        <begin position="499"/>
        <end position="501"/>
    </location>
</feature>
<evidence type="ECO:0000313" key="12">
    <source>
        <dbReference type="EMBL" id="TFW16079.1"/>
    </source>
</evidence>
<dbReference type="InterPro" id="IPR050301">
    <property type="entry name" value="NTE"/>
</dbReference>
<dbReference type="InterPro" id="IPR056556">
    <property type="entry name" value="NTE1_P-loop_dom"/>
</dbReference>
<dbReference type="PROSITE" id="PS51635">
    <property type="entry name" value="PNPLA"/>
    <property type="match status" value="1"/>
</dbReference>
<dbReference type="PROSITE" id="PS00889">
    <property type="entry name" value="CNMP_BINDING_2"/>
    <property type="match status" value="1"/>
</dbReference>
<evidence type="ECO:0000256" key="6">
    <source>
        <dbReference type="ARBA" id="ARBA00022989"/>
    </source>
</evidence>
<proteinExistence type="inferred from homology"/>
<evidence type="ECO:0000256" key="9">
    <source>
        <dbReference type="PROSITE-ProRule" id="PRU01161"/>
    </source>
</evidence>
<evidence type="ECO:0000259" key="11">
    <source>
        <dbReference type="PROSITE" id="PS51635"/>
    </source>
</evidence>
<evidence type="ECO:0000256" key="5">
    <source>
        <dbReference type="ARBA" id="ARBA00022963"/>
    </source>
</evidence>
<keyword evidence="13" id="KW-1185">Reference proteome</keyword>
<keyword evidence="8" id="KW-0472">Membrane</keyword>
<dbReference type="SUPFAM" id="SSF52151">
    <property type="entry name" value="FabD/lysophospholipase-like"/>
    <property type="match status" value="1"/>
</dbReference>
<evidence type="ECO:0000256" key="7">
    <source>
        <dbReference type="ARBA" id="ARBA00023098"/>
    </source>
</evidence>
<evidence type="ECO:0000256" key="1">
    <source>
        <dbReference type="ARBA" id="ARBA00004370"/>
    </source>
</evidence>
<reference evidence="12 13" key="1">
    <citation type="submission" date="2019-03" db="EMBL/GenBank/DDBJ databases">
        <title>Draft Genome Sequence of Massilia arenosa sp. nov., a Novel Massilia Species Isolated from a Sandy-loam Maize Soil.</title>
        <authorList>
            <person name="Raths R."/>
            <person name="Peta V."/>
            <person name="Bucking H."/>
        </authorList>
    </citation>
    <scope>NUCLEOTIDE SEQUENCE [LARGE SCALE GENOMIC DNA]</scope>
    <source>
        <strain evidence="12 13">MC02</strain>
    </source>
</reference>
<sequence length="663" mass="72950">MPASRSHFHFDELLRAVMRDIFGEFDEARLAELIPRLSTVELAAGQVLVCEGEQSDAMYIVLSGRLRACTGVGERTVTLGEISRGEVIGEMGVITGKPRSATVQAVRDCVLMRVGAADVEAVLHTWPNVALPLMRKLLERQARINQRATEQRRVVNVCVLPITALKGGSTSELVAAELRAQLEDCLQRTEGTGQVALHTYAKLPQAFRDKDWEQSGSRKRRIAIWLDEQEQQHRMQVFAADPGDTPWTRLCIRHADTILLLADADAKPHLTPLEERYLMGEAPLSRAAQTLLLVHPDQRPMPAGTRRWLAPRPHLGANGITHLHLRPVHAGDWARLGRILSGHAIGLVFAGGGAKGFSQLGVMQALAEQGIVWDMAGGTSIGAVMASYAAMDLPHDSIVRHARRAFMRNPTRDYNVLPLISMLRGRRLRAVIGDAVADAAGLNLHAEDLWLPFFCVASNYSQARTEVLRTGPLATMLTASVSIPAALPPVLWKGDLLTDGGTFNNYPVDVMRDVGAAQVIGVDLRNEVYRPLTITRVPGPFAMLVDRYFRAKSRRVFADIPSLPTAVMNVALLPSVAHDRKMREMVDLQFVPEVDNVGLLEWKRFDEVVQIGLKHGRTVLRQSGNEGMVRQLRRASLSAAVHAEELLDSDDTLATVPANLSHV</sequence>
<comment type="similarity">
    <text evidence="2">Belongs to the NTE family.</text>
</comment>
<dbReference type="PROSITE" id="PS50042">
    <property type="entry name" value="CNMP_BINDING_3"/>
    <property type="match status" value="1"/>
</dbReference>
<dbReference type="PANTHER" id="PTHR14226">
    <property type="entry name" value="NEUROPATHY TARGET ESTERASE/SWISS CHEESE D.MELANOGASTER"/>
    <property type="match status" value="1"/>
</dbReference>
<dbReference type="Gene3D" id="2.60.120.10">
    <property type="entry name" value="Jelly Rolls"/>
    <property type="match status" value="1"/>
</dbReference>
<dbReference type="GO" id="GO:0016042">
    <property type="term" value="P:lipid catabolic process"/>
    <property type="evidence" value="ECO:0007669"/>
    <property type="project" value="UniProtKB-UniRule"/>
</dbReference>
<feature type="domain" description="Cyclic nucleotide-binding" evidence="10">
    <location>
        <begin position="21"/>
        <end position="140"/>
    </location>
</feature>